<reference evidence="2" key="1">
    <citation type="journal article" date="2017" name="Cell">
        <title>Insights into land plant evolution garnered from the Marchantia polymorpha genome.</title>
        <authorList>
            <person name="Bowman J.L."/>
            <person name="Kohchi T."/>
            <person name="Yamato K.T."/>
            <person name="Jenkins J."/>
            <person name="Shu S."/>
            <person name="Ishizaki K."/>
            <person name="Yamaoka S."/>
            <person name="Nishihama R."/>
            <person name="Nakamura Y."/>
            <person name="Berger F."/>
            <person name="Adam C."/>
            <person name="Aki S.S."/>
            <person name="Althoff F."/>
            <person name="Araki T."/>
            <person name="Arteaga-Vazquez M.A."/>
            <person name="Balasubrmanian S."/>
            <person name="Barry K."/>
            <person name="Bauer D."/>
            <person name="Boehm C.R."/>
            <person name="Briginshaw L."/>
            <person name="Caballero-Perez J."/>
            <person name="Catarino B."/>
            <person name="Chen F."/>
            <person name="Chiyoda S."/>
            <person name="Chovatia M."/>
            <person name="Davies K.M."/>
            <person name="Delmans M."/>
            <person name="Demura T."/>
            <person name="Dierschke T."/>
            <person name="Dolan L."/>
            <person name="Dorantes-Acosta A.E."/>
            <person name="Eklund D.M."/>
            <person name="Florent S.N."/>
            <person name="Flores-Sandoval E."/>
            <person name="Fujiyama A."/>
            <person name="Fukuzawa H."/>
            <person name="Galik B."/>
            <person name="Grimanelli D."/>
            <person name="Grimwood J."/>
            <person name="Grossniklaus U."/>
            <person name="Hamada T."/>
            <person name="Haseloff J."/>
            <person name="Hetherington A.J."/>
            <person name="Higo A."/>
            <person name="Hirakawa Y."/>
            <person name="Hundley H.N."/>
            <person name="Ikeda Y."/>
            <person name="Inoue K."/>
            <person name="Inoue S.I."/>
            <person name="Ishida S."/>
            <person name="Jia Q."/>
            <person name="Kakita M."/>
            <person name="Kanazawa T."/>
            <person name="Kawai Y."/>
            <person name="Kawashima T."/>
            <person name="Kennedy M."/>
            <person name="Kinose K."/>
            <person name="Kinoshita T."/>
            <person name="Kohara Y."/>
            <person name="Koide E."/>
            <person name="Komatsu K."/>
            <person name="Kopischke S."/>
            <person name="Kubo M."/>
            <person name="Kyozuka J."/>
            <person name="Lagercrantz U."/>
            <person name="Lin S.S."/>
            <person name="Lindquist E."/>
            <person name="Lipzen A.M."/>
            <person name="Lu C.W."/>
            <person name="De Luna E."/>
            <person name="Martienssen R.A."/>
            <person name="Minamino N."/>
            <person name="Mizutani M."/>
            <person name="Mizutani M."/>
            <person name="Mochizuki N."/>
            <person name="Monte I."/>
            <person name="Mosher R."/>
            <person name="Nagasaki H."/>
            <person name="Nakagami H."/>
            <person name="Naramoto S."/>
            <person name="Nishitani K."/>
            <person name="Ohtani M."/>
            <person name="Okamoto T."/>
            <person name="Okumura M."/>
            <person name="Phillips J."/>
            <person name="Pollak B."/>
            <person name="Reinders A."/>
            <person name="Rovekamp M."/>
            <person name="Sano R."/>
            <person name="Sawa S."/>
            <person name="Schmid M.W."/>
            <person name="Shirakawa M."/>
            <person name="Solano R."/>
            <person name="Spunde A."/>
            <person name="Suetsugu N."/>
            <person name="Sugano S."/>
            <person name="Sugiyama A."/>
            <person name="Sun R."/>
            <person name="Suzuki Y."/>
            <person name="Takenaka M."/>
            <person name="Takezawa D."/>
            <person name="Tomogane H."/>
            <person name="Tsuzuki M."/>
            <person name="Ueda T."/>
            <person name="Umeda M."/>
            <person name="Ward J.M."/>
            <person name="Watanabe Y."/>
            <person name="Yazaki K."/>
            <person name="Yokoyama R."/>
            <person name="Yoshitake Y."/>
            <person name="Yotsui I."/>
            <person name="Zachgo S."/>
            <person name="Schmutz J."/>
        </authorList>
    </citation>
    <scope>NUCLEOTIDE SEQUENCE [LARGE SCALE GENOMIC DNA]</scope>
    <source>
        <strain evidence="2">Tak-1</strain>
    </source>
</reference>
<dbReference type="EMBL" id="KZ772709">
    <property type="protein sequence ID" value="PTQ40839.1"/>
    <property type="molecule type" value="Genomic_DNA"/>
</dbReference>
<gene>
    <name evidence="1" type="ORF">MARPO_0037s0025</name>
</gene>
<protein>
    <submittedName>
        <fullName evidence="1">Uncharacterized protein</fullName>
    </submittedName>
</protein>
<dbReference type="AlphaFoldDB" id="A0A2R6X426"/>
<organism evidence="1 2">
    <name type="scientific">Marchantia polymorpha</name>
    <name type="common">Common liverwort</name>
    <name type="synonym">Marchantia aquatica</name>
    <dbReference type="NCBI Taxonomy" id="3197"/>
    <lineage>
        <taxon>Eukaryota</taxon>
        <taxon>Viridiplantae</taxon>
        <taxon>Streptophyta</taxon>
        <taxon>Embryophyta</taxon>
        <taxon>Marchantiophyta</taxon>
        <taxon>Marchantiopsida</taxon>
        <taxon>Marchantiidae</taxon>
        <taxon>Marchantiales</taxon>
        <taxon>Marchantiaceae</taxon>
        <taxon>Marchantia</taxon>
    </lineage>
</organism>
<dbReference type="Proteomes" id="UP000244005">
    <property type="component" value="Unassembled WGS sequence"/>
</dbReference>
<evidence type="ECO:0000313" key="1">
    <source>
        <dbReference type="EMBL" id="PTQ40839.1"/>
    </source>
</evidence>
<keyword evidence="2" id="KW-1185">Reference proteome</keyword>
<sequence length="73" mass="8698">MMKHSILFLRDTLKEEPGTTSVTLRELNKGRKRGIMRSQNSNIKENERKDARIFSYKKIHIHVIWTVAMKWLS</sequence>
<accession>A0A2R6X426</accession>
<dbReference type="Gramene" id="Mp3g11720.1">
    <property type="protein sequence ID" value="Mp3g11720.1.cds1"/>
    <property type="gene ID" value="Mp3g11720"/>
</dbReference>
<name>A0A2R6X426_MARPO</name>
<evidence type="ECO:0000313" key="2">
    <source>
        <dbReference type="Proteomes" id="UP000244005"/>
    </source>
</evidence>
<proteinExistence type="predicted"/>